<proteinExistence type="inferred from homology"/>
<accession>R9GXE0</accession>
<dbReference type="NCBIfam" id="TIGR01198">
    <property type="entry name" value="pgl"/>
    <property type="match status" value="1"/>
</dbReference>
<dbReference type="AlphaFoldDB" id="R9GXE0"/>
<comment type="pathway">
    <text evidence="3 7">Carbohydrate degradation; pentose phosphate pathway; D-ribulose 5-phosphate from D-glucose 6-phosphate (oxidative stage): step 2/3.</text>
</comment>
<dbReference type="InterPro" id="IPR005900">
    <property type="entry name" value="6-phosphogluconolactonase_DevB"/>
</dbReference>
<feature type="domain" description="Glucosamine/galactosamine-6-phosphate isomerase" evidence="8">
    <location>
        <begin position="7"/>
        <end position="227"/>
    </location>
</feature>
<dbReference type="OrthoDB" id="9810967at2"/>
<gene>
    <name evidence="7" type="primary">pgl</name>
    <name evidence="9" type="ORF">ADIARSV_3208</name>
</gene>
<comment type="caution">
    <text evidence="9">The sequence shown here is derived from an EMBL/GenBank/DDBJ whole genome shotgun (WGS) entry which is preliminary data.</text>
</comment>
<dbReference type="RefSeq" id="WP_016196437.1">
    <property type="nucleotide sequence ID" value="NZ_AQPN01000109.1"/>
</dbReference>
<comment type="catalytic activity">
    <reaction evidence="1 7">
        <text>6-phospho-D-glucono-1,5-lactone + H2O = 6-phospho-D-gluconate + H(+)</text>
        <dbReference type="Rhea" id="RHEA:12556"/>
        <dbReference type="ChEBI" id="CHEBI:15377"/>
        <dbReference type="ChEBI" id="CHEBI:15378"/>
        <dbReference type="ChEBI" id="CHEBI:57955"/>
        <dbReference type="ChEBI" id="CHEBI:58759"/>
        <dbReference type="EC" id="3.1.1.31"/>
    </reaction>
</comment>
<protein>
    <recommendedName>
        <fullName evidence="6 7">6-phosphogluconolactonase</fullName>
        <shortName evidence="7">6PGL</shortName>
        <ecNumber evidence="5 7">3.1.1.31</ecNumber>
    </recommendedName>
</protein>
<sequence>MIGIYKNQQDLSTAAADLFIATAKDAITKRGSFTVALTGGNSPALLYALLGDSPYKEEVEWDKVFVYWGDERWVPLDDEKSNARMAFDTLLNHVPIPHDHIFPMWEEGESPQLYAIKYEQLLDLHVTAERFDLILLGMGDDGHTASLFPGTAVLQENKKRVAAYYLAAQEMYRITLTAPMINLARTIIIMLYGLNKANALYEVLEGERNTEKYPAQLIQPIDGEVHWLVDEAAAKKLALGK</sequence>
<dbReference type="GO" id="GO:0017057">
    <property type="term" value="F:6-phosphogluconolactonase activity"/>
    <property type="evidence" value="ECO:0007669"/>
    <property type="project" value="UniProtKB-UniRule"/>
</dbReference>
<name>R9GXE0_9SPHI</name>
<dbReference type="CDD" id="cd01400">
    <property type="entry name" value="6PGL"/>
    <property type="match status" value="1"/>
</dbReference>
<comment type="similarity">
    <text evidence="4 7">Belongs to the glucosamine/galactosamine-6-phosphate isomerase family. 6-phosphogluconolactonase subfamily.</text>
</comment>
<evidence type="ECO:0000256" key="1">
    <source>
        <dbReference type="ARBA" id="ARBA00000832"/>
    </source>
</evidence>
<dbReference type="EC" id="3.1.1.31" evidence="5 7"/>
<evidence type="ECO:0000259" key="8">
    <source>
        <dbReference type="Pfam" id="PF01182"/>
    </source>
</evidence>
<evidence type="ECO:0000313" key="9">
    <source>
        <dbReference type="EMBL" id="EOR93624.1"/>
    </source>
</evidence>
<keyword evidence="10" id="KW-1185">Reference proteome</keyword>
<reference evidence="9 10" key="1">
    <citation type="journal article" date="2013" name="Genome Announc.">
        <title>Draft Genome Sequence of Arcticibacter svalbardensis Strain MN12-7T, a Member of the Family Sphingobacteriaceae Isolated from an Arctic Soil Sample.</title>
        <authorList>
            <person name="Shivaji S."/>
            <person name="Ara S."/>
            <person name="Prasad S."/>
            <person name="Manasa B.P."/>
            <person name="Begum Z."/>
            <person name="Singh A."/>
            <person name="Kumar Pinnaka A."/>
        </authorList>
    </citation>
    <scope>NUCLEOTIDE SEQUENCE [LARGE SCALE GENOMIC DNA]</scope>
    <source>
        <strain evidence="9 10">MN12-7</strain>
    </source>
</reference>
<evidence type="ECO:0000256" key="3">
    <source>
        <dbReference type="ARBA" id="ARBA00004961"/>
    </source>
</evidence>
<dbReference type="STRING" id="1150600.ADIARSV_3208"/>
<keyword evidence="7 9" id="KW-0378">Hydrolase</keyword>
<dbReference type="Pfam" id="PF01182">
    <property type="entry name" value="Glucosamine_iso"/>
    <property type="match status" value="1"/>
</dbReference>
<dbReference type="PANTHER" id="PTHR11054">
    <property type="entry name" value="6-PHOSPHOGLUCONOLACTONASE"/>
    <property type="match status" value="1"/>
</dbReference>
<comment type="function">
    <text evidence="2 7">Hydrolysis of 6-phosphogluconolactone to 6-phosphogluconate.</text>
</comment>
<evidence type="ECO:0000256" key="6">
    <source>
        <dbReference type="ARBA" id="ARBA00020337"/>
    </source>
</evidence>
<dbReference type="InterPro" id="IPR006148">
    <property type="entry name" value="Glc/Gal-6P_isomerase"/>
</dbReference>
<dbReference type="Proteomes" id="UP000014174">
    <property type="component" value="Unassembled WGS sequence"/>
</dbReference>
<dbReference type="GO" id="GO:0006098">
    <property type="term" value="P:pentose-phosphate shunt"/>
    <property type="evidence" value="ECO:0007669"/>
    <property type="project" value="UniProtKB-UniPathway"/>
</dbReference>
<evidence type="ECO:0000256" key="5">
    <source>
        <dbReference type="ARBA" id="ARBA00013198"/>
    </source>
</evidence>
<dbReference type="Gene3D" id="3.40.50.1360">
    <property type="match status" value="1"/>
</dbReference>
<evidence type="ECO:0000313" key="10">
    <source>
        <dbReference type="Proteomes" id="UP000014174"/>
    </source>
</evidence>
<evidence type="ECO:0000256" key="7">
    <source>
        <dbReference type="RuleBase" id="RU365095"/>
    </source>
</evidence>
<dbReference type="InterPro" id="IPR037171">
    <property type="entry name" value="NagB/RpiA_transferase-like"/>
</dbReference>
<dbReference type="eggNOG" id="COG0363">
    <property type="taxonomic scope" value="Bacteria"/>
</dbReference>
<dbReference type="InterPro" id="IPR039104">
    <property type="entry name" value="6PGL"/>
</dbReference>
<evidence type="ECO:0000256" key="4">
    <source>
        <dbReference type="ARBA" id="ARBA00010662"/>
    </source>
</evidence>
<dbReference type="PATRIC" id="fig|1150600.3.peg.3176"/>
<evidence type="ECO:0000256" key="2">
    <source>
        <dbReference type="ARBA" id="ARBA00002681"/>
    </source>
</evidence>
<dbReference type="EMBL" id="AQPN01000109">
    <property type="protein sequence ID" value="EOR93624.1"/>
    <property type="molecule type" value="Genomic_DNA"/>
</dbReference>
<dbReference type="GO" id="GO:0005975">
    <property type="term" value="P:carbohydrate metabolic process"/>
    <property type="evidence" value="ECO:0007669"/>
    <property type="project" value="UniProtKB-UniRule"/>
</dbReference>
<dbReference type="PANTHER" id="PTHR11054:SF0">
    <property type="entry name" value="6-PHOSPHOGLUCONOLACTONASE"/>
    <property type="match status" value="1"/>
</dbReference>
<organism evidence="9 10">
    <name type="scientific">Arcticibacter svalbardensis MN12-7</name>
    <dbReference type="NCBI Taxonomy" id="1150600"/>
    <lineage>
        <taxon>Bacteria</taxon>
        <taxon>Pseudomonadati</taxon>
        <taxon>Bacteroidota</taxon>
        <taxon>Sphingobacteriia</taxon>
        <taxon>Sphingobacteriales</taxon>
        <taxon>Sphingobacteriaceae</taxon>
        <taxon>Arcticibacter</taxon>
    </lineage>
</organism>
<dbReference type="SUPFAM" id="SSF100950">
    <property type="entry name" value="NagB/RpiA/CoA transferase-like"/>
    <property type="match status" value="1"/>
</dbReference>
<dbReference type="UniPathway" id="UPA00115">
    <property type="reaction ID" value="UER00409"/>
</dbReference>